<dbReference type="GeneID" id="37013750"/>
<feature type="region of interest" description="Disordered" evidence="2">
    <location>
        <begin position="1"/>
        <end position="94"/>
    </location>
</feature>
<feature type="region of interest" description="Disordered" evidence="2">
    <location>
        <begin position="237"/>
        <end position="388"/>
    </location>
</feature>
<protein>
    <submittedName>
        <fullName evidence="3">Uncharacterized protein</fullName>
    </submittedName>
</protein>
<keyword evidence="4" id="KW-1185">Reference proteome</keyword>
<feature type="region of interest" description="Disordered" evidence="2">
    <location>
        <begin position="578"/>
        <end position="819"/>
    </location>
</feature>
<feature type="compositionally biased region" description="Polar residues" evidence="2">
    <location>
        <begin position="74"/>
        <end position="85"/>
    </location>
</feature>
<organism evidence="3 4">
    <name type="scientific">Pseudomicrostroma glucosiphilum</name>
    <dbReference type="NCBI Taxonomy" id="1684307"/>
    <lineage>
        <taxon>Eukaryota</taxon>
        <taxon>Fungi</taxon>
        <taxon>Dikarya</taxon>
        <taxon>Basidiomycota</taxon>
        <taxon>Ustilaginomycotina</taxon>
        <taxon>Exobasidiomycetes</taxon>
        <taxon>Microstromatales</taxon>
        <taxon>Microstromatales incertae sedis</taxon>
        <taxon>Pseudomicrostroma</taxon>
    </lineage>
</organism>
<reference evidence="3 4" key="1">
    <citation type="journal article" date="2018" name="Mol. Biol. Evol.">
        <title>Broad Genomic Sampling Reveals a Smut Pathogenic Ancestry of the Fungal Clade Ustilaginomycotina.</title>
        <authorList>
            <person name="Kijpornyongpan T."/>
            <person name="Mondo S.J."/>
            <person name="Barry K."/>
            <person name="Sandor L."/>
            <person name="Lee J."/>
            <person name="Lipzen A."/>
            <person name="Pangilinan J."/>
            <person name="LaButti K."/>
            <person name="Hainaut M."/>
            <person name="Henrissat B."/>
            <person name="Grigoriev I.V."/>
            <person name="Spatafora J.W."/>
            <person name="Aime M.C."/>
        </authorList>
    </citation>
    <scope>NUCLEOTIDE SEQUENCE [LARGE SCALE GENOMIC DNA]</scope>
    <source>
        <strain evidence="3 4">MCA 4718</strain>
    </source>
</reference>
<evidence type="ECO:0000313" key="3">
    <source>
        <dbReference type="EMBL" id="PWN22538.1"/>
    </source>
</evidence>
<feature type="compositionally biased region" description="Polar residues" evidence="2">
    <location>
        <begin position="15"/>
        <end position="24"/>
    </location>
</feature>
<feature type="region of interest" description="Disordered" evidence="2">
    <location>
        <begin position="116"/>
        <end position="165"/>
    </location>
</feature>
<feature type="coiled-coil region" evidence="1">
    <location>
        <begin position="539"/>
        <end position="573"/>
    </location>
</feature>
<feature type="region of interest" description="Disordered" evidence="2">
    <location>
        <begin position="178"/>
        <end position="213"/>
    </location>
</feature>
<feature type="compositionally biased region" description="Basic and acidic residues" evidence="2">
    <location>
        <begin position="324"/>
        <end position="338"/>
    </location>
</feature>
<gene>
    <name evidence="3" type="ORF">BCV69DRAFT_281517</name>
</gene>
<name>A0A316UCE3_9BASI</name>
<feature type="compositionally biased region" description="Acidic residues" evidence="2">
    <location>
        <begin position="680"/>
        <end position="709"/>
    </location>
</feature>
<feature type="compositionally biased region" description="Low complexity" evidence="2">
    <location>
        <begin position="715"/>
        <end position="819"/>
    </location>
</feature>
<dbReference type="AlphaFoldDB" id="A0A316UCE3"/>
<dbReference type="EMBL" id="KZ819323">
    <property type="protein sequence ID" value="PWN22538.1"/>
    <property type="molecule type" value="Genomic_DNA"/>
</dbReference>
<feature type="compositionally biased region" description="Polar residues" evidence="2">
    <location>
        <begin position="183"/>
        <end position="208"/>
    </location>
</feature>
<evidence type="ECO:0000256" key="1">
    <source>
        <dbReference type="SAM" id="Coils"/>
    </source>
</evidence>
<feature type="compositionally biased region" description="Polar residues" evidence="2">
    <location>
        <begin position="341"/>
        <end position="354"/>
    </location>
</feature>
<feature type="compositionally biased region" description="Low complexity" evidence="2">
    <location>
        <begin position="594"/>
        <end position="607"/>
    </location>
</feature>
<feature type="compositionally biased region" description="Low complexity" evidence="2">
    <location>
        <begin position="241"/>
        <end position="253"/>
    </location>
</feature>
<accession>A0A316UCE3</accession>
<sequence>MFIARDSPPRKQRAPSATPTQSEKSPVHHKMASQSEAAEDFAFPPLDQMGSFKKSHKSTFSVSGPGSLVGDRPSNVSHKVTSSLPRPSPNRAGTLYDTAATRAAKAGISLSLIDSAASAGASEHVRPRSSLTRLDQARQEAGGETPRAVKEAKSRFENGATSERRTIDVQSVQLVVDQPKLPTLSSPTKARAAASQQTPRQASPSKGQSAVDAEFERKLLAAMEGGVNPFLDKRKATMRGAASTATPTAPALADEWGVMAPDATPRRAAHSSTLPSPIRQTPQQQKPLYNEEDSATPRAARAIQREVASPYTATPAKQVSPDSDMIREPERTVARDEEPFQPSSQATHGSQQMEVSEPTPVAKSPLRSPSKRIDSFLDTSDDGPSTKELTAKLNGLQIEYHSLQQKLQGAQEDAQGWQSEASRLETELAEAQQAKLEEATRAAAPNGAFAETTAATGDEVLRRKYDDLKLAYQDLKVAKDEAVWMALCSTETGLDALRKAQFELICAKQEAYHEAARRAEDEQQLTRAVRIARSRGQKVKNLAAANAELEEQLEQEVEKNARLREELETAKKAALRKAPVASTASLGAARRRANPAAFASDAAPSSSEMDVDEEDGDSSFAAHAVKTSSRVTGATKSIPTSRAAPAKSSSSSVSSSNGLREKIIARAEPQPRKRPAYPVLEDDSDKESEEEAQVSDEQDEEDEQAEVENDSFVVLKPSATASKAAAPAASTRKAPAAAAAAAAATLKAKTTTSSGSSLASKRSSVISSTLTASTAASRIRAQEARVAQSPPAAAPVKKSAPIKATPLATSKSSSATAASRTAAAAKAAAAAAAEAEALDATKKKKRRLLGGGGAGANPLLFGGTGAANGPAGKKLLGSGVGAGEDEEAENLLNPTLDLPVTLSPVKGFGGKLGMGTGVGTGRFGLGGKAGGGKSMFG</sequence>
<proteinExistence type="predicted"/>
<dbReference type="STRING" id="1684307.A0A316UCE3"/>
<evidence type="ECO:0000256" key="2">
    <source>
        <dbReference type="SAM" id="MobiDB-lite"/>
    </source>
</evidence>
<dbReference type="OrthoDB" id="10692290at2759"/>
<dbReference type="RefSeq" id="XP_025349698.1">
    <property type="nucleotide sequence ID" value="XM_025492016.1"/>
</dbReference>
<keyword evidence="1" id="KW-0175">Coiled coil</keyword>
<feature type="compositionally biased region" description="Polar residues" evidence="2">
    <location>
        <begin position="626"/>
        <end position="640"/>
    </location>
</feature>
<feature type="compositionally biased region" description="Basic and acidic residues" evidence="2">
    <location>
        <begin position="659"/>
        <end position="671"/>
    </location>
</feature>
<feature type="compositionally biased region" description="Polar residues" evidence="2">
    <location>
        <begin position="270"/>
        <end position="287"/>
    </location>
</feature>
<feature type="compositionally biased region" description="Polar residues" evidence="2">
    <location>
        <begin position="311"/>
        <end position="321"/>
    </location>
</feature>
<feature type="compositionally biased region" description="Basic and acidic residues" evidence="2">
    <location>
        <begin position="147"/>
        <end position="165"/>
    </location>
</feature>
<evidence type="ECO:0000313" key="4">
    <source>
        <dbReference type="Proteomes" id="UP000245942"/>
    </source>
</evidence>
<dbReference type="Proteomes" id="UP000245942">
    <property type="component" value="Unassembled WGS sequence"/>
</dbReference>